<evidence type="ECO:0000256" key="2">
    <source>
        <dbReference type="ARBA" id="ARBA00022827"/>
    </source>
</evidence>
<dbReference type="STRING" id="926550.CLDAP_02630"/>
<dbReference type="AlphaFoldDB" id="I0HZ65"/>
<dbReference type="KEGG" id="cap:CLDAP_02630"/>
<name>I0HZ65_CALAS</name>
<sequence length="376" mass="40318">MQIDRDHDNIMTTLPTIAPQCYEEVQRAVCDHAHLFIRGGGSKPALSTPAAIGGGAILLDMRRLSGVVEYEPGEFVFTARAGSSLREIAALLAEHGQYLPFDPPLIEQGATLGGTIAAGLSGSGRHRYGGLRDFLIGVRFVDGQGRLVRGGGKVVKNAAGFDLPKLMIGSLGRLGVIVEASFKVFPQPPAYATLRLPQPSLDAALTTIARLNGSSFDIEALDLAFEQGGPTLYIRQGGFTAALAERQERLRAWLGGGEPLPQAEEATFWSASREFAWVPESWALVKTPVTLSAVPVLDPVLQAAGAQRRYVAGAALAWIAWPGDLGQLDAHLTQLQLGGLVLRGEIEWPFIGVRNGASLIARVKRVLDPFQRFPML</sequence>
<dbReference type="EMBL" id="AP012337">
    <property type="protein sequence ID" value="BAL98302.1"/>
    <property type="molecule type" value="Genomic_DNA"/>
</dbReference>
<dbReference type="InterPro" id="IPR016169">
    <property type="entry name" value="FAD-bd_PCMH_sub2"/>
</dbReference>
<dbReference type="SUPFAM" id="SSF55103">
    <property type="entry name" value="FAD-linked oxidases, C-terminal domain"/>
    <property type="match status" value="1"/>
</dbReference>
<dbReference type="InterPro" id="IPR016164">
    <property type="entry name" value="FAD-linked_Oxase-like_C"/>
</dbReference>
<evidence type="ECO:0000313" key="4">
    <source>
        <dbReference type="EMBL" id="BAL98302.1"/>
    </source>
</evidence>
<dbReference type="SUPFAM" id="SSF56176">
    <property type="entry name" value="FAD-binding/transporter-associated domain-like"/>
    <property type="match status" value="1"/>
</dbReference>
<dbReference type="Proteomes" id="UP000007880">
    <property type="component" value="Chromosome"/>
</dbReference>
<dbReference type="Pfam" id="PF01565">
    <property type="entry name" value="FAD_binding_4"/>
    <property type="match status" value="1"/>
</dbReference>
<accession>I0HZ65</accession>
<dbReference type="eggNOG" id="COG0277">
    <property type="taxonomic scope" value="Bacteria"/>
</dbReference>
<dbReference type="HOGENOM" id="CLU_017779_0_0_0"/>
<dbReference type="PANTHER" id="PTHR11748">
    <property type="entry name" value="D-LACTATE DEHYDROGENASE"/>
    <property type="match status" value="1"/>
</dbReference>
<feature type="domain" description="FAD-binding PCMH-type" evidence="3">
    <location>
        <begin position="9"/>
        <end position="187"/>
    </location>
</feature>
<evidence type="ECO:0000256" key="1">
    <source>
        <dbReference type="ARBA" id="ARBA00022630"/>
    </source>
</evidence>
<dbReference type="PANTHER" id="PTHR11748:SF103">
    <property type="entry name" value="GLYCOLATE OXIDASE SUBUNIT GLCE"/>
    <property type="match status" value="1"/>
</dbReference>
<keyword evidence="1" id="KW-0285">Flavoprotein</keyword>
<gene>
    <name evidence="4" type="primary">glcE</name>
    <name evidence="4" type="ordered locus">CLDAP_02630</name>
</gene>
<dbReference type="GO" id="GO:0003824">
    <property type="term" value="F:catalytic activity"/>
    <property type="evidence" value="ECO:0007669"/>
    <property type="project" value="InterPro"/>
</dbReference>
<dbReference type="InterPro" id="IPR036318">
    <property type="entry name" value="FAD-bd_PCMH-like_sf"/>
</dbReference>
<dbReference type="GO" id="GO:0071949">
    <property type="term" value="F:FAD binding"/>
    <property type="evidence" value="ECO:0007669"/>
    <property type="project" value="InterPro"/>
</dbReference>
<organism evidence="4 5">
    <name type="scientific">Caldilinea aerophila (strain DSM 14535 / JCM 11387 / NBRC 104270 / STL-6-O1)</name>
    <dbReference type="NCBI Taxonomy" id="926550"/>
    <lineage>
        <taxon>Bacteria</taxon>
        <taxon>Bacillati</taxon>
        <taxon>Chloroflexota</taxon>
        <taxon>Caldilineae</taxon>
        <taxon>Caldilineales</taxon>
        <taxon>Caldilineaceae</taxon>
        <taxon>Caldilinea</taxon>
    </lineage>
</organism>
<dbReference type="InterPro" id="IPR006094">
    <property type="entry name" value="Oxid_FAD_bind_N"/>
</dbReference>
<keyword evidence="2" id="KW-0274">FAD</keyword>
<dbReference type="Gene3D" id="3.30.465.10">
    <property type="match status" value="1"/>
</dbReference>
<protein>
    <submittedName>
        <fullName evidence="4">Glycolate oxidase subunit GlcE</fullName>
    </submittedName>
</protein>
<dbReference type="PATRIC" id="fig|926550.5.peg.281"/>
<proteinExistence type="predicted"/>
<dbReference type="InterPro" id="IPR016166">
    <property type="entry name" value="FAD-bd_PCMH"/>
</dbReference>
<evidence type="ECO:0000259" key="3">
    <source>
        <dbReference type="PROSITE" id="PS51387"/>
    </source>
</evidence>
<dbReference type="PROSITE" id="PS51387">
    <property type="entry name" value="FAD_PCMH"/>
    <property type="match status" value="1"/>
</dbReference>
<keyword evidence="5" id="KW-1185">Reference proteome</keyword>
<reference evidence="4 5" key="1">
    <citation type="submission" date="2012-02" db="EMBL/GenBank/DDBJ databases">
        <title>Complete genome sequence of Caldilinea aerophila DSM 14535 (= NBRC 102666).</title>
        <authorList>
            <person name="Oguchi A."/>
            <person name="Hosoyama A."/>
            <person name="Sekine M."/>
            <person name="Fukai R."/>
            <person name="Kato Y."/>
            <person name="Nakamura S."/>
            <person name="Hanada S."/>
            <person name="Yamazaki S."/>
            <person name="Fujita N."/>
        </authorList>
    </citation>
    <scope>NUCLEOTIDE SEQUENCE [LARGE SCALE GENOMIC DNA]</scope>
    <source>
        <strain evidence="5">DSM 14535 / JCM 11387 / NBRC 104270 / STL-6-O1</strain>
    </source>
</reference>
<evidence type="ECO:0000313" key="5">
    <source>
        <dbReference type="Proteomes" id="UP000007880"/>
    </source>
</evidence>